<evidence type="ECO:0000256" key="5">
    <source>
        <dbReference type="ARBA" id="ARBA00022679"/>
    </source>
</evidence>
<dbReference type="SUPFAM" id="SSF53328">
    <property type="entry name" value="Formyltransferase"/>
    <property type="match status" value="1"/>
</dbReference>
<dbReference type="Proteomes" id="UP000831495">
    <property type="component" value="Chromosome"/>
</dbReference>
<evidence type="ECO:0000313" key="11">
    <source>
        <dbReference type="EMBL" id="UQS81619.1"/>
    </source>
</evidence>
<protein>
    <recommendedName>
        <fullName evidence="4 8">Methionyl-tRNA formyltransferase</fullName>
        <ecNumber evidence="3 8">2.1.2.9</ecNumber>
    </recommendedName>
</protein>
<dbReference type="InterPro" id="IPR037022">
    <property type="entry name" value="Formyl_trans_C_sf"/>
</dbReference>
<evidence type="ECO:0000256" key="1">
    <source>
        <dbReference type="ARBA" id="ARBA00002606"/>
    </source>
</evidence>
<evidence type="ECO:0000313" key="12">
    <source>
        <dbReference type="Proteomes" id="UP000831495"/>
    </source>
</evidence>
<evidence type="ECO:0000259" key="9">
    <source>
        <dbReference type="Pfam" id="PF00551"/>
    </source>
</evidence>
<dbReference type="Pfam" id="PF00551">
    <property type="entry name" value="Formyl_trans_N"/>
    <property type="match status" value="1"/>
</dbReference>
<evidence type="ECO:0000256" key="2">
    <source>
        <dbReference type="ARBA" id="ARBA00010699"/>
    </source>
</evidence>
<gene>
    <name evidence="8 11" type="primary">fmt</name>
    <name evidence="11" type="ORF">MOO45_05215</name>
</gene>
<dbReference type="InterPro" id="IPR036477">
    <property type="entry name" value="Formyl_transf_N_sf"/>
</dbReference>
<accession>A0ABY4P7E6</accession>
<dbReference type="PANTHER" id="PTHR11138:SF5">
    <property type="entry name" value="METHIONYL-TRNA FORMYLTRANSFERASE, MITOCHONDRIAL"/>
    <property type="match status" value="1"/>
</dbReference>
<keyword evidence="6 8" id="KW-0648">Protein biosynthesis</keyword>
<dbReference type="Gene3D" id="3.10.25.10">
    <property type="entry name" value="Formyl transferase, C-terminal domain"/>
    <property type="match status" value="1"/>
</dbReference>
<dbReference type="PANTHER" id="PTHR11138">
    <property type="entry name" value="METHIONYL-TRNA FORMYLTRANSFERASE"/>
    <property type="match status" value="1"/>
</dbReference>
<feature type="binding site" evidence="8">
    <location>
        <begin position="110"/>
        <end position="113"/>
    </location>
    <ligand>
        <name>(6S)-5,6,7,8-tetrahydrofolate</name>
        <dbReference type="ChEBI" id="CHEBI:57453"/>
    </ligand>
</feature>
<dbReference type="NCBIfam" id="TIGR00460">
    <property type="entry name" value="fmt"/>
    <property type="match status" value="1"/>
</dbReference>
<evidence type="ECO:0000256" key="8">
    <source>
        <dbReference type="HAMAP-Rule" id="MF_00182"/>
    </source>
</evidence>
<dbReference type="InterPro" id="IPR044135">
    <property type="entry name" value="Met-tRNA-FMT_C"/>
</dbReference>
<dbReference type="EMBL" id="CP093366">
    <property type="protein sequence ID" value="UQS81619.1"/>
    <property type="molecule type" value="Genomic_DNA"/>
</dbReference>
<comment type="function">
    <text evidence="1 8">Attaches a formyl group to the free amino group of methionyl-tRNA(fMet). The formyl group appears to play a dual role in the initiator identity of N-formylmethionyl-tRNA by promoting its recognition by IF2 and preventing the misappropriation of this tRNA by the elongation apparatus.</text>
</comment>
<dbReference type="EC" id="2.1.2.9" evidence="3 8"/>
<dbReference type="InterPro" id="IPR005793">
    <property type="entry name" value="Formyl_trans_C"/>
</dbReference>
<dbReference type="PROSITE" id="PS00373">
    <property type="entry name" value="GART"/>
    <property type="match status" value="1"/>
</dbReference>
<evidence type="ECO:0000256" key="7">
    <source>
        <dbReference type="ARBA" id="ARBA00048558"/>
    </source>
</evidence>
<evidence type="ECO:0000256" key="6">
    <source>
        <dbReference type="ARBA" id="ARBA00022917"/>
    </source>
</evidence>
<evidence type="ECO:0000256" key="3">
    <source>
        <dbReference type="ARBA" id="ARBA00012261"/>
    </source>
</evidence>
<dbReference type="InterPro" id="IPR002376">
    <property type="entry name" value="Formyl_transf_N"/>
</dbReference>
<dbReference type="Pfam" id="PF02911">
    <property type="entry name" value="Formyl_trans_C"/>
    <property type="match status" value="1"/>
</dbReference>
<dbReference type="InterPro" id="IPR041711">
    <property type="entry name" value="Met-tRNA-FMT_N"/>
</dbReference>
<dbReference type="RefSeq" id="WP_249513889.1">
    <property type="nucleotide sequence ID" value="NZ_CP093366.1"/>
</dbReference>
<dbReference type="InterPro" id="IPR011034">
    <property type="entry name" value="Formyl_transferase-like_C_sf"/>
</dbReference>
<feature type="domain" description="Formyl transferase N-terminal" evidence="9">
    <location>
        <begin position="3"/>
        <end position="180"/>
    </location>
</feature>
<dbReference type="GO" id="GO:0004479">
    <property type="term" value="F:methionyl-tRNA formyltransferase activity"/>
    <property type="evidence" value="ECO:0007669"/>
    <property type="project" value="UniProtKB-EC"/>
</dbReference>
<proteinExistence type="inferred from homology"/>
<name>A0ABY4P7E6_9LACO</name>
<dbReference type="SUPFAM" id="SSF50486">
    <property type="entry name" value="FMT C-terminal domain-like"/>
    <property type="match status" value="1"/>
</dbReference>
<keyword evidence="12" id="KW-1185">Reference proteome</keyword>
<sequence>MTKIIFMGTPAFSVTVLEGLLQAQYEIVAVVTQPDRQVGRKKRLEMSPVKKFALAHDLLVLQPEKLSGSPELTTLIDLHPDLIVTAAFGQFVPTKLLKAAQIAAINVHGSLLPHNRGGAPIQRSIMNGDQQTGITIMYMVAQMDAGDIISQQSIEIDQHDTSGSLFAKLAIVGRDLLLQTIPQIVAGTNKRFPQDESQVTVTPNLKPDEEQIDIQQAAAYIDRQVRGLNPDPVAYLMVKKQRVKVYQISVGEQTTTAKPGTIVERTKHQLGIAAGDNSIIYLERLQPAGKNVMMISDYLNGNGKDLQVGDQIN</sequence>
<dbReference type="InterPro" id="IPR005794">
    <property type="entry name" value="Fmt"/>
</dbReference>
<reference evidence="11" key="1">
    <citation type="journal article" date="2022" name="Int. J. Syst. Evol. Microbiol.">
        <title>Apilactobacillus apisilvae sp. nov., Nicolia spurrieriana gen. nov. sp. nov., Bombilactobacillus folatiphilus sp. nov. and Bombilactobacillus thymidiniphilus sp. nov., four new lactic acid bacterial isolates from stingless bees Tetragonula carbonaria and Austroplebeia australis.</title>
        <authorList>
            <person name="Oliphant S.A."/>
            <person name="Watson-Haigh N.S."/>
            <person name="Sumby K.M."/>
            <person name="Gardner J."/>
            <person name="Groom S."/>
            <person name="Jiranek V."/>
        </authorList>
    </citation>
    <scope>NUCLEOTIDE SEQUENCE</scope>
    <source>
        <strain evidence="11">SG4_D2</strain>
    </source>
</reference>
<dbReference type="CDD" id="cd08646">
    <property type="entry name" value="FMT_core_Met-tRNA-FMT_N"/>
    <property type="match status" value="1"/>
</dbReference>
<feature type="domain" description="Formyl transferase C-terminal" evidence="10">
    <location>
        <begin position="205"/>
        <end position="302"/>
    </location>
</feature>
<dbReference type="CDD" id="cd08704">
    <property type="entry name" value="Met_tRNA_FMT_C"/>
    <property type="match status" value="1"/>
</dbReference>
<evidence type="ECO:0000256" key="4">
    <source>
        <dbReference type="ARBA" id="ARBA00016014"/>
    </source>
</evidence>
<dbReference type="HAMAP" id="MF_00182">
    <property type="entry name" value="Formyl_trans"/>
    <property type="match status" value="1"/>
</dbReference>
<dbReference type="Gene3D" id="3.40.50.170">
    <property type="entry name" value="Formyl transferase, N-terminal domain"/>
    <property type="match status" value="1"/>
</dbReference>
<dbReference type="InterPro" id="IPR001555">
    <property type="entry name" value="GART_AS"/>
</dbReference>
<organism evidence="11 12">
    <name type="scientific">Bombilactobacillus folatiphilus</name>
    <dbReference type="NCBI Taxonomy" id="2923362"/>
    <lineage>
        <taxon>Bacteria</taxon>
        <taxon>Bacillati</taxon>
        <taxon>Bacillota</taxon>
        <taxon>Bacilli</taxon>
        <taxon>Lactobacillales</taxon>
        <taxon>Lactobacillaceae</taxon>
        <taxon>Bombilactobacillus</taxon>
    </lineage>
</organism>
<comment type="similarity">
    <text evidence="2 8">Belongs to the Fmt family.</text>
</comment>
<keyword evidence="5 8" id="KW-0808">Transferase</keyword>
<comment type="catalytic activity">
    <reaction evidence="7 8">
        <text>L-methionyl-tRNA(fMet) + (6R)-10-formyltetrahydrofolate = N-formyl-L-methionyl-tRNA(fMet) + (6S)-5,6,7,8-tetrahydrofolate + H(+)</text>
        <dbReference type="Rhea" id="RHEA:24380"/>
        <dbReference type="Rhea" id="RHEA-COMP:9952"/>
        <dbReference type="Rhea" id="RHEA-COMP:9953"/>
        <dbReference type="ChEBI" id="CHEBI:15378"/>
        <dbReference type="ChEBI" id="CHEBI:57453"/>
        <dbReference type="ChEBI" id="CHEBI:78530"/>
        <dbReference type="ChEBI" id="CHEBI:78844"/>
        <dbReference type="ChEBI" id="CHEBI:195366"/>
        <dbReference type="EC" id="2.1.2.9"/>
    </reaction>
</comment>
<evidence type="ECO:0000259" key="10">
    <source>
        <dbReference type="Pfam" id="PF02911"/>
    </source>
</evidence>